<dbReference type="AlphaFoldDB" id="A0A9Q5N9Q1"/>
<sequence>MQSYNQQGYTDYTTLLTKSKAASKASVFEISESGVDLIKIVIGKPGIATDAGDSYMSQRRSFAGEAEGVECRCYGLGGTNNSLLWMTGLEL</sequence>
<reference evidence="1" key="1">
    <citation type="submission" date="2016-06" db="EMBL/GenBank/DDBJ databases">
        <title>Draft Genome sequence of the fungus Inonotus baumii.</title>
        <authorList>
            <person name="Zhu H."/>
            <person name="Lin W."/>
        </authorList>
    </citation>
    <scope>NUCLEOTIDE SEQUENCE</scope>
    <source>
        <strain evidence="1">821</strain>
    </source>
</reference>
<dbReference type="Proteomes" id="UP000757232">
    <property type="component" value="Unassembled WGS sequence"/>
</dbReference>
<gene>
    <name evidence="1" type="ORF">A7U60_g3891</name>
</gene>
<keyword evidence="1" id="KW-0378">Hydrolase</keyword>
<name>A0A9Q5N9Q1_SANBA</name>
<dbReference type="EMBL" id="LNZH02000167">
    <property type="protein sequence ID" value="OCB88936.1"/>
    <property type="molecule type" value="Genomic_DNA"/>
</dbReference>
<protein>
    <submittedName>
        <fullName evidence="1">Glycoside hydrolase</fullName>
    </submittedName>
</protein>
<keyword evidence="2" id="KW-1185">Reference proteome</keyword>
<organism evidence="1 2">
    <name type="scientific">Sanghuangporus baumii</name>
    <name type="common">Phellinus baumii</name>
    <dbReference type="NCBI Taxonomy" id="108892"/>
    <lineage>
        <taxon>Eukaryota</taxon>
        <taxon>Fungi</taxon>
        <taxon>Dikarya</taxon>
        <taxon>Basidiomycota</taxon>
        <taxon>Agaricomycotina</taxon>
        <taxon>Agaricomycetes</taxon>
        <taxon>Hymenochaetales</taxon>
        <taxon>Hymenochaetaceae</taxon>
        <taxon>Sanghuangporus</taxon>
    </lineage>
</organism>
<evidence type="ECO:0000313" key="2">
    <source>
        <dbReference type="Proteomes" id="UP000757232"/>
    </source>
</evidence>
<comment type="caution">
    <text evidence="1">The sequence shown here is derived from an EMBL/GenBank/DDBJ whole genome shotgun (WGS) entry which is preliminary data.</text>
</comment>
<accession>A0A9Q5N9Q1</accession>
<proteinExistence type="predicted"/>
<evidence type="ECO:0000313" key="1">
    <source>
        <dbReference type="EMBL" id="OCB88936.1"/>
    </source>
</evidence>
<dbReference type="OrthoDB" id="3012298at2759"/>
<dbReference type="GO" id="GO:0016787">
    <property type="term" value="F:hydrolase activity"/>
    <property type="evidence" value="ECO:0007669"/>
    <property type="project" value="UniProtKB-KW"/>
</dbReference>